<reference evidence="6 7" key="1">
    <citation type="submission" date="2023-08" db="EMBL/GenBank/DDBJ databases">
        <title>Pseudoalteromonas haloplanktis LL1 genome.</title>
        <authorList>
            <person name="Wu S."/>
        </authorList>
    </citation>
    <scope>NUCLEOTIDE SEQUENCE [LARGE SCALE GENOMIC DNA]</scope>
    <source>
        <strain evidence="6 7">LL1</strain>
    </source>
</reference>
<dbReference type="SMART" id="SM00422">
    <property type="entry name" value="HTH_MERR"/>
    <property type="match status" value="1"/>
</dbReference>
<sequence>MYIGEIATRCGVSVKTIRHYEAIGLLTDIKRQGCYRIYDNADVEFVMLIKRAQLLGLSLTQLKQLKIARHDLDWPAVMVLLENKKQQILIDITALEQQKELLDFYHRDIKMCLDNQVSG</sequence>
<keyword evidence="1" id="KW-0678">Repressor</keyword>
<evidence type="ECO:0000259" key="5">
    <source>
        <dbReference type="PROSITE" id="PS50937"/>
    </source>
</evidence>
<dbReference type="SUPFAM" id="SSF46955">
    <property type="entry name" value="Putative DNA-binding domain"/>
    <property type="match status" value="1"/>
</dbReference>
<evidence type="ECO:0000256" key="3">
    <source>
        <dbReference type="ARBA" id="ARBA00023125"/>
    </source>
</evidence>
<dbReference type="RefSeq" id="WP_016706474.1">
    <property type="nucleotide sequence ID" value="NZ_JAVIFY010000001.1"/>
</dbReference>
<dbReference type="PROSITE" id="PS00552">
    <property type="entry name" value="HTH_MERR_1"/>
    <property type="match status" value="1"/>
</dbReference>
<dbReference type="PRINTS" id="PR00040">
    <property type="entry name" value="HTHMERR"/>
</dbReference>
<dbReference type="InterPro" id="IPR009061">
    <property type="entry name" value="DNA-bd_dom_put_sf"/>
</dbReference>
<comment type="caution">
    <text evidence="6">The sequence shown here is derived from an EMBL/GenBank/DDBJ whole genome shotgun (WGS) entry which is preliminary data.</text>
</comment>
<evidence type="ECO:0000313" key="6">
    <source>
        <dbReference type="EMBL" id="MDQ9090199.1"/>
    </source>
</evidence>
<dbReference type="InterPro" id="IPR000551">
    <property type="entry name" value="MerR-type_HTH_dom"/>
</dbReference>
<evidence type="ECO:0000256" key="2">
    <source>
        <dbReference type="ARBA" id="ARBA00023015"/>
    </source>
</evidence>
<dbReference type="EMBL" id="JAVIFY010000001">
    <property type="protein sequence ID" value="MDQ9090199.1"/>
    <property type="molecule type" value="Genomic_DNA"/>
</dbReference>
<keyword evidence="4" id="KW-0804">Transcription</keyword>
<evidence type="ECO:0000256" key="4">
    <source>
        <dbReference type="ARBA" id="ARBA00023163"/>
    </source>
</evidence>
<feature type="domain" description="HTH merR-type" evidence="5">
    <location>
        <begin position="1"/>
        <end position="68"/>
    </location>
</feature>
<keyword evidence="7" id="KW-1185">Reference proteome</keyword>
<accession>A0ABU1B6K4</accession>
<organism evidence="6 7">
    <name type="scientific">Pseudoalteromonas haloplanktis</name>
    <name type="common">Alteromonas haloplanktis</name>
    <dbReference type="NCBI Taxonomy" id="228"/>
    <lineage>
        <taxon>Bacteria</taxon>
        <taxon>Pseudomonadati</taxon>
        <taxon>Pseudomonadota</taxon>
        <taxon>Gammaproteobacteria</taxon>
        <taxon>Alteromonadales</taxon>
        <taxon>Pseudoalteromonadaceae</taxon>
        <taxon>Pseudoalteromonas</taxon>
    </lineage>
</organism>
<dbReference type="Proteomes" id="UP001226574">
    <property type="component" value="Unassembled WGS sequence"/>
</dbReference>
<dbReference type="PROSITE" id="PS50937">
    <property type="entry name" value="HTH_MERR_2"/>
    <property type="match status" value="1"/>
</dbReference>
<protein>
    <submittedName>
        <fullName evidence="6">MerR family transcriptional regulator</fullName>
    </submittedName>
</protein>
<evidence type="ECO:0000256" key="1">
    <source>
        <dbReference type="ARBA" id="ARBA00022491"/>
    </source>
</evidence>
<evidence type="ECO:0000313" key="7">
    <source>
        <dbReference type="Proteomes" id="UP001226574"/>
    </source>
</evidence>
<keyword evidence="2" id="KW-0805">Transcription regulation</keyword>
<proteinExistence type="predicted"/>
<name>A0ABU1B6K4_PSEHA</name>
<dbReference type="PANTHER" id="PTHR30204">
    <property type="entry name" value="REDOX-CYCLING DRUG-SENSING TRANSCRIPTIONAL ACTIVATOR SOXR"/>
    <property type="match status" value="1"/>
</dbReference>
<gene>
    <name evidence="6" type="ORF">RC083_01190</name>
</gene>
<keyword evidence="3" id="KW-0238">DNA-binding</keyword>
<dbReference type="PANTHER" id="PTHR30204:SF69">
    <property type="entry name" value="MERR-FAMILY TRANSCRIPTIONAL REGULATOR"/>
    <property type="match status" value="1"/>
</dbReference>
<dbReference type="Pfam" id="PF13411">
    <property type="entry name" value="MerR_1"/>
    <property type="match status" value="1"/>
</dbReference>
<dbReference type="Gene3D" id="1.10.1660.10">
    <property type="match status" value="1"/>
</dbReference>
<dbReference type="InterPro" id="IPR047057">
    <property type="entry name" value="MerR_fam"/>
</dbReference>